<dbReference type="EMBL" id="BAAAYV010000006">
    <property type="protein sequence ID" value="GAA3655365.1"/>
    <property type="molecule type" value="Genomic_DNA"/>
</dbReference>
<organism evidence="2 3">
    <name type="scientific">Microbacterium marinilacus</name>
    <dbReference type="NCBI Taxonomy" id="415209"/>
    <lineage>
        <taxon>Bacteria</taxon>
        <taxon>Bacillati</taxon>
        <taxon>Actinomycetota</taxon>
        <taxon>Actinomycetes</taxon>
        <taxon>Micrococcales</taxon>
        <taxon>Microbacteriaceae</taxon>
        <taxon>Microbacterium</taxon>
    </lineage>
</organism>
<evidence type="ECO:0000256" key="1">
    <source>
        <dbReference type="SAM" id="Phobius"/>
    </source>
</evidence>
<evidence type="ECO:0008006" key="4">
    <source>
        <dbReference type="Google" id="ProtNLM"/>
    </source>
</evidence>
<reference evidence="3" key="1">
    <citation type="journal article" date="2019" name="Int. J. Syst. Evol. Microbiol.">
        <title>The Global Catalogue of Microorganisms (GCM) 10K type strain sequencing project: providing services to taxonomists for standard genome sequencing and annotation.</title>
        <authorList>
            <consortium name="The Broad Institute Genomics Platform"/>
            <consortium name="The Broad Institute Genome Sequencing Center for Infectious Disease"/>
            <person name="Wu L."/>
            <person name="Ma J."/>
        </authorList>
    </citation>
    <scope>NUCLEOTIDE SEQUENCE [LARGE SCALE GENOMIC DNA]</scope>
    <source>
        <strain evidence="3">JCM 16546</strain>
    </source>
</reference>
<keyword evidence="1" id="KW-1133">Transmembrane helix</keyword>
<evidence type="ECO:0000313" key="2">
    <source>
        <dbReference type="EMBL" id="GAA3655365.1"/>
    </source>
</evidence>
<gene>
    <name evidence="2" type="ORF">GCM10022202_14380</name>
</gene>
<accession>A0ABP7BCN4</accession>
<comment type="caution">
    <text evidence="2">The sequence shown here is derived from an EMBL/GenBank/DDBJ whole genome shotgun (WGS) entry which is preliminary data.</text>
</comment>
<dbReference type="Proteomes" id="UP001410795">
    <property type="component" value="Unassembled WGS sequence"/>
</dbReference>
<sequence length="104" mass="11630">MRDIVDSVAENEEMITMNEPQVWVLIAAFVAMMGTMITVVMTSFVRSMNAGFERLETKFDAKLGALETKVDARFEAFEARMDVRFGQIDADITALTRRVMGDAG</sequence>
<protein>
    <recommendedName>
        <fullName evidence="4">DUF2746 domain-containing protein</fullName>
    </recommendedName>
</protein>
<keyword evidence="3" id="KW-1185">Reference proteome</keyword>
<feature type="transmembrane region" description="Helical" evidence="1">
    <location>
        <begin position="22"/>
        <end position="45"/>
    </location>
</feature>
<evidence type="ECO:0000313" key="3">
    <source>
        <dbReference type="Proteomes" id="UP001410795"/>
    </source>
</evidence>
<keyword evidence="1" id="KW-0472">Membrane</keyword>
<name>A0ABP7BCN4_9MICO</name>
<proteinExistence type="predicted"/>
<keyword evidence="1" id="KW-0812">Transmembrane</keyword>